<gene>
    <name evidence="1" type="ORF">HPB47_025048</name>
</gene>
<accession>A0AC60Q4H4</accession>
<reference evidence="1 2" key="1">
    <citation type="journal article" date="2020" name="Cell">
        <title>Large-Scale Comparative Analyses of Tick Genomes Elucidate Their Genetic Diversity and Vector Capacities.</title>
        <authorList>
            <consortium name="Tick Genome and Microbiome Consortium (TIGMIC)"/>
            <person name="Jia N."/>
            <person name="Wang J."/>
            <person name="Shi W."/>
            <person name="Du L."/>
            <person name="Sun Y."/>
            <person name="Zhan W."/>
            <person name="Jiang J.F."/>
            <person name="Wang Q."/>
            <person name="Zhang B."/>
            <person name="Ji P."/>
            <person name="Bell-Sakyi L."/>
            <person name="Cui X.M."/>
            <person name="Yuan T.T."/>
            <person name="Jiang B.G."/>
            <person name="Yang W.F."/>
            <person name="Lam T.T."/>
            <person name="Chang Q.C."/>
            <person name="Ding S.J."/>
            <person name="Wang X.J."/>
            <person name="Zhu J.G."/>
            <person name="Ruan X.D."/>
            <person name="Zhao L."/>
            <person name="Wei J.T."/>
            <person name="Ye R.Z."/>
            <person name="Que T.C."/>
            <person name="Du C.H."/>
            <person name="Zhou Y.H."/>
            <person name="Cheng J.X."/>
            <person name="Dai P.F."/>
            <person name="Guo W.B."/>
            <person name="Han X.H."/>
            <person name="Huang E.J."/>
            <person name="Li L.F."/>
            <person name="Wei W."/>
            <person name="Gao Y.C."/>
            <person name="Liu J.Z."/>
            <person name="Shao H.Z."/>
            <person name="Wang X."/>
            <person name="Wang C.C."/>
            <person name="Yang T.C."/>
            <person name="Huo Q.B."/>
            <person name="Li W."/>
            <person name="Chen H.Y."/>
            <person name="Chen S.E."/>
            <person name="Zhou L.G."/>
            <person name="Ni X.B."/>
            <person name="Tian J.H."/>
            <person name="Sheng Y."/>
            <person name="Liu T."/>
            <person name="Pan Y.S."/>
            <person name="Xia L.Y."/>
            <person name="Li J."/>
            <person name="Zhao F."/>
            <person name="Cao W.C."/>
        </authorList>
    </citation>
    <scope>NUCLEOTIDE SEQUENCE [LARGE SCALE GENOMIC DNA]</scope>
    <source>
        <strain evidence="1">Iper-2018</strain>
    </source>
</reference>
<dbReference type="EMBL" id="JABSTQ010009579">
    <property type="protein sequence ID" value="KAG0427936.1"/>
    <property type="molecule type" value="Genomic_DNA"/>
</dbReference>
<organism evidence="1 2">
    <name type="scientific">Ixodes persulcatus</name>
    <name type="common">Taiga tick</name>
    <dbReference type="NCBI Taxonomy" id="34615"/>
    <lineage>
        <taxon>Eukaryota</taxon>
        <taxon>Metazoa</taxon>
        <taxon>Ecdysozoa</taxon>
        <taxon>Arthropoda</taxon>
        <taxon>Chelicerata</taxon>
        <taxon>Arachnida</taxon>
        <taxon>Acari</taxon>
        <taxon>Parasitiformes</taxon>
        <taxon>Ixodida</taxon>
        <taxon>Ixodoidea</taxon>
        <taxon>Ixodidae</taxon>
        <taxon>Ixodinae</taxon>
        <taxon>Ixodes</taxon>
    </lineage>
</organism>
<dbReference type="Proteomes" id="UP000805193">
    <property type="component" value="Unassembled WGS sequence"/>
</dbReference>
<sequence>MRLSRDEKVRLWQELTECLNVLGPPIKTFRGWMAAWSRRVMKAQRKAEQLAEEYRRAGSGRGGRARVRPLSSSHAWILTLVGDDSAYRTPTGFRCPTYKDEDDQQEKPASLPEQDQRDTAVEPMPSTSEDAGPRVPRASPQRERHDEAPLENVIRALRQTAEQCACQHREKMASAAQERELQGQGMTKTSKVVAEQLGYVTGSCPTRRSPKKDKQRLGQAGETRMESEKVNQKMAKRHKSDRTQDYCPGHG</sequence>
<proteinExistence type="predicted"/>
<protein>
    <submittedName>
        <fullName evidence="1">Uncharacterized protein</fullName>
    </submittedName>
</protein>
<evidence type="ECO:0000313" key="2">
    <source>
        <dbReference type="Proteomes" id="UP000805193"/>
    </source>
</evidence>
<name>A0AC60Q4H4_IXOPE</name>
<evidence type="ECO:0000313" key="1">
    <source>
        <dbReference type="EMBL" id="KAG0427936.1"/>
    </source>
</evidence>
<keyword evidence="2" id="KW-1185">Reference proteome</keyword>
<comment type="caution">
    <text evidence="1">The sequence shown here is derived from an EMBL/GenBank/DDBJ whole genome shotgun (WGS) entry which is preliminary data.</text>
</comment>